<organism evidence="2 3">
    <name type="scientific">Longibacter salinarum</name>
    <dbReference type="NCBI Taxonomy" id="1850348"/>
    <lineage>
        <taxon>Bacteria</taxon>
        <taxon>Pseudomonadati</taxon>
        <taxon>Rhodothermota</taxon>
        <taxon>Rhodothermia</taxon>
        <taxon>Rhodothermales</taxon>
        <taxon>Salisaetaceae</taxon>
        <taxon>Longibacter</taxon>
    </lineage>
</organism>
<feature type="transmembrane region" description="Helical" evidence="1">
    <location>
        <begin position="112"/>
        <end position="131"/>
    </location>
</feature>
<sequence>MSNPAVAGPQGVVRMSQIRLESDDTIVYGAVIRTDCDAEMNLPFTEEQFFAVFSDYNEAIGWVPVVAYALGLLAVALAVRGTLRGTRVISAILTLFWGWMGAVYHLEFFIEINPLAVAFGVAFLLQSAIFLHASIRSQPIPRFTARADMRGGLGVVLMLYAMVVYPIVGIILGRSYPAVPLFGVAPCPTTIFTLGLFLWSRGPLSARLWMIPVVWALVGTTAAWTLGVWEDLGLLVATLLTVPALIHSSRHRKRDMPLT</sequence>
<evidence type="ECO:0000313" key="3">
    <source>
        <dbReference type="Proteomes" id="UP000220102"/>
    </source>
</evidence>
<protein>
    <submittedName>
        <fullName evidence="2">Uncharacterized protein</fullName>
    </submittedName>
</protein>
<reference evidence="2 3" key="1">
    <citation type="submission" date="2017-10" db="EMBL/GenBank/DDBJ databases">
        <title>Draft genome of Longibacter Salinarum.</title>
        <authorList>
            <person name="Goh K.M."/>
            <person name="Shamsir M.S."/>
            <person name="Lim S.W."/>
        </authorList>
    </citation>
    <scope>NUCLEOTIDE SEQUENCE [LARGE SCALE GENOMIC DNA]</scope>
    <source>
        <strain evidence="2 3">KCTC 52045</strain>
    </source>
</reference>
<dbReference type="Pfam" id="PF19540">
    <property type="entry name" value="DUF6064"/>
    <property type="match status" value="1"/>
</dbReference>
<feature type="transmembrane region" description="Helical" evidence="1">
    <location>
        <begin position="178"/>
        <end position="199"/>
    </location>
</feature>
<gene>
    <name evidence="2" type="ORF">CRI94_16830</name>
</gene>
<keyword evidence="3" id="KW-1185">Reference proteome</keyword>
<dbReference type="Proteomes" id="UP000220102">
    <property type="component" value="Unassembled WGS sequence"/>
</dbReference>
<keyword evidence="1" id="KW-0472">Membrane</keyword>
<keyword evidence="1" id="KW-0812">Transmembrane</keyword>
<dbReference type="InterPro" id="IPR045708">
    <property type="entry name" value="DUF6064"/>
</dbReference>
<evidence type="ECO:0000256" key="1">
    <source>
        <dbReference type="SAM" id="Phobius"/>
    </source>
</evidence>
<accession>A0A2A8CTQ3</accession>
<feature type="transmembrane region" description="Helical" evidence="1">
    <location>
        <begin position="232"/>
        <end position="249"/>
    </location>
</feature>
<feature type="transmembrane region" description="Helical" evidence="1">
    <location>
        <begin position="59"/>
        <end position="79"/>
    </location>
</feature>
<dbReference type="AlphaFoldDB" id="A0A2A8CTQ3"/>
<feature type="transmembrane region" description="Helical" evidence="1">
    <location>
        <begin position="152"/>
        <end position="172"/>
    </location>
</feature>
<feature type="transmembrane region" description="Helical" evidence="1">
    <location>
        <begin position="88"/>
        <end position="106"/>
    </location>
</feature>
<evidence type="ECO:0000313" key="2">
    <source>
        <dbReference type="EMBL" id="PEN11085.1"/>
    </source>
</evidence>
<keyword evidence="1" id="KW-1133">Transmembrane helix</keyword>
<dbReference type="EMBL" id="PDEQ01000012">
    <property type="protein sequence ID" value="PEN11085.1"/>
    <property type="molecule type" value="Genomic_DNA"/>
</dbReference>
<proteinExistence type="predicted"/>
<feature type="transmembrane region" description="Helical" evidence="1">
    <location>
        <begin position="206"/>
        <end position="226"/>
    </location>
</feature>
<comment type="caution">
    <text evidence="2">The sequence shown here is derived from an EMBL/GenBank/DDBJ whole genome shotgun (WGS) entry which is preliminary data.</text>
</comment>
<name>A0A2A8CTQ3_9BACT</name>